<dbReference type="Gene3D" id="3.50.50.60">
    <property type="entry name" value="FAD/NAD(P)-binding domain"/>
    <property type="match status" value="1"/>
</dbReference>
<dbReference type="InterPro" id="IPR006076">
    <property type="entry name" value="FAD-dep_OxRdtase"/>
</dbReference>
<dbReference type="InterPro" id="IPR005805">
    <property type="entry name" value="Rieske_Fe-S_prot_C"/>
</dbReference>
<protein>
    <submittedName>
        <fullName evidence="7">FAD-dependent oxidoreductase</fullName>
    </submittedName>
</protein>
<dbReference type="CDD" id="cd03477">
    <property type="entry name" value="Rieske_YhfW_C"/>
    <property type="match status" value="1"/>
</dbReference>
<evidence type="ECO:0000256" key="4">
    <source>
        <dbReference type="ARBA" id="ARBA00023014"/>
    </source>
</evidence>
<dbReference type="SUPFAM" id="SSF51905">
    <property type="entry name" value="FAD/NAD(P)-binding domain"/>
    <property type="match status" value="1"/>
</dbReference>
<dbReference type="PROSITE" id="PS51296">
    <property type="entry name" value="RIESKE"/>
    <property type="match status" value="1"/>
</dbReference>
<organism evidence="7 8">
    <name type="scientific">Luedemannella helvata</name>
    <dbReference type="NCBI Taxonomy" id="349315"/>
    <lineage>
        <taxon>Bacteria</taxon>
        <taxon>Bacillati</taxon>
        <taxon>Actinomycetota</taxon>
        <taxon>Actinomycetes</taxon>
        <taxon>Micromonosporales</taxon>
        <taxon>Micromonosporaceae</taxon>
        <taxon>Luedemannella</taxon>
    </lineage>
</organism>
<accession>A0ABN2JXZ4</accession>
<evidence type="ECO:0000256" key="5">
    <source>
        <dbReference type="ARBA" id="ARBA00023157"/>
    </source>
</evidence>
<gene>
    <name evidence="7" type="ORF">GCM10009681_12490</name>
</gene>
<reference evidence="8" key="1">
    <citation type="journal article" date="2019" name="Int. J. Syst. Evol. Microbiol.">
        <title>The Global Catalogue of Microorganisms (GCM) 10K type strain sequencing project: providing services to taxonomists for standard genome sequencing and annotation.</title>
        <authorList>
            <consortium name="The Broad Institute Genomics Platform"/>
            <consortium name="The Broad Institute Genome Sequencing Center for Infectious Disease"/>
            <person name="Wu L."/>
            <person name="Ma J."/>
        </authorList>
    </citation>
    <scope>NUCLEOTIDE SEQUENCE [LARGE SCALE GENOMIC DNA]</scope>
    <source>
        <strain evidence="8">JCM 13249</strain>
    </source>
</reference>
<feature type="domain" description="Rieske" evidence="6">
    <location>
        <begin position="404"/>
        <end position="491"/>
    </location>
</feature>
<keyword evidence="2" id="KW-0479">Metal-binding</keyword>
<evidence type="ECO:0000256" key="1">
    <source>
        <dbReference type="ARBA" id="ARBA00022714"/>
    </source>
</evidence>
<evidence type="ECO:0000256" key="2">
    <source>
        <dbReference type="ARBA" id="ARBA00022723"/>
    </source>
</evidence>
<dbReference type="Pfam" id="PF00355">
    <property type="entry name" value="Rieske"/>
    <property type="match status" value="1"/>
</dbReference>
<dbReference type="RefSeq" id="WP_344077807.1">
    <property type="nucleotide sequence ID" value="NZ_BAAALS010000004.1"/>
</dbReference>
<dbReference type="PANTHER" id="PTHR13847:SF274">
    <property type="entry name" value="RIESKE 2FE-2S IRON-SULFUR PROTEIN YHFW-RELATED"/>
    <property type="match status" value="1"/>
</dbReference>
<evidence type="ECO:0000313" key="7">
    <source>
        <dbReference type="EMBL" id="GAA1743113.1"/>
    </source>
</evidence>
<dbReference type="PANTHER" id="PTHR13847">
    <property type="entry name" value="SARCOSINE DEHYDROGENASE-RELATED"/>
    <property type="match status" value="1"/>
</dbReference>
<name>A0ABN2JXZ4_9ACTN</name>
<keyword evidence="3" id="KW-0408">Iron</keyword>
<dbReference type="PRINTS" id="PR00162">
    <property type="entry name" value="RIESKE"/>
</dbReference>
<dbReference type="Gene3D" id="2.102.10.10">
    <property type="entry name" value="Rieske [2Fe-2S] iron-sulphur domain"/>
    <property type="match status" value="1"/>
</dbReference>
<dbReference type="InterPro" id="IPR038010">
    <property type="entry name" value="YhfW_C"/>
</dbReference>
<comment type="caution">
    <text evidence="7">The sequence shown here is derived from an EMBL/GenBank/DDBJ whole genome shotgun (WGS) entry which is preliminary data.</text>
</comment>
<proteinExistence type="predicted"/>
<dbReference type="SUPFAM" id="SSF50022">
    <property type="entry name" value="ISP domain"/>
    <property type="match status" value="1"/>
</dbReference>
<dbReference type="Proteomes" id="UP001500655">
    <property type="component" value="Unassembled WGS sequence"/>
</dbReference>
<evidence type="ECO:0000256" key="3">
    <source>
        <dbReference type="ARBA" id="ARBA00023004"/>
    </source>
</evidence>
<keyword evidence="1" id="KW-0001">2Fe-2S</keyword>
<keyword evidence="4" id="KW-0411">Iron-sulfur</keyword>
<dbReference type="InterPro" id="IPR036188">
    <property type="entry name" value="FAD/NAD-bd_sf"/>
</dbReference>
<evidence type="ECO:0000259" key="6">
    <source>
        <dbReference type="PROSITE" id="PS51296"/>
    </source>
</evidence>
<keyword evidence="8" id="KW-1185">Reference proteome</keyword>
<keyword evidence="5" id="KW-1015">Disulfide bond</keyword>
<dbReference type="EMBL" id="BAAALS010000004">
    <property type="protein sequence ID" value="GAA1743113.1"/>
    <property type="molecule type" value="Genomic_DNA"/>
</dbReference>
<dbReference type="Pfam" id="PF01266">
    <property type="entry name" value="DAO"/>
    <property type="match status" value="1"/>
</dbReference>
<sequence>MTSYWMRTTARGDHPALREDTTADVVVVGGGIAGLCTAWELARAGRRVVLLEAGRIAEASTGNTTAKVTALHGAKYADLGDRAGLYAQSQTDALARMSAAAGTLGVDCEWETRDAYTYAVGDDAAQSLQREARAAAEAGLPAEFVTTTPLPYPVAGAVRVSGQAQFHPRKFLLALTADLIRLGARVFEDSRVVEFAEGHVTVSSGAGVAAPDIVITTGFPVWDRPELFARLTPKRELVVAAAIPASADPGGMFLGVDDDRSVRTAPYEGGQRLLIVTGETYKPGEAGVDERYARLTDWMTTHFPAASADFRWSAQDYTATDGVPFVGPYPGHDHVWVATGFGAWGMTNAMMAGALLTARITGDGQPPWAGLYDPRRLHPLKEAPSLARNAFTVTRNLVGERIGSPDTTVDKLAPGQGAVVSVDGTRTAAFRDDDGELHLVSATCTHQGCVVGFNDAERTWDCPCHGSRFGVDGEVLQGPAISALKPVTPKA</sequence>
<dbReference type="Gene3D" id="3.30.9.10">
    <property type="entry name" value="D-Amino Acid Oxidase, subunit A, domain 2"/>
    <property type="match status" value="1"/>
</dbReference>
<dbReference type="InterPro" id="IPR036922">
    <property type="entry name" value="Rieske_2Fe-2S_sf"/>
</dbReference>
<dbReference type="InterPro" id="IPR017941">
    <property type="entry name" value="Rieske_2Fe-2S"/>
</dbReference>
<evidence type="ECO:0000313" key="8">
    <source>
        <dbReference type="Proteomes" id="UP001500655"/>
    </source>
</evidence>